<organism evidence="1 2">
    <name type="scientific">Naematelia encephala</name>
    <dbReference type="NCBI Taxonomy" id="71784"/>
    <lineage>
        <taxon>Eukaryota</taxon>
        <taxon>Fungi</taxon>
        <taxon>Dikarya</taxon>
        <taxon>Basidiomycota</taxon>
        <taxon>Agaricomycotina</taxon>
        <taxon>Tremellomycetes</taxon>
        <taxon>Tremellales</taxon>
        <taxon>Naemateliaceae</taxon>
        <taxon>Naematelia</taxon>
    </lineage>
</organism>
<dbReference type="OrthoDB" id="10657330at2759"/>
<evidence type="ECO:0000313" key="2">
    <source>
        <dbReference type="Proteomes" id="UP000193986"/>
    </source>
</evidence>
<comment type="caution">
    <text evidence="1">The sequence shown here is derived from an EMBL/GenBank/DDBJ whole genome shotgun (WGS) entry which is preliminary data.</text>
</comment>
<dbReference type="Proteomes" id="UP000193986">
    <property type="component" value="Unassembled WGS sequence"/>
</dbReference>
<accession>A0A1Y2ARI3</accession>
<protein>
    <submittedName>
        <fullName evidence="1">Uncharacterized protein</fullName>
    </submittedName>
</protein>
<name>A0A1Y2ARI3_9TREE</name>
<keyword evidence="2" id="KW-1185">Reference proteome</keyword>
<gene>
    <name evidence="1" type="ORF">BCR39DRAFT_590346</name>
</gene>
<dbReference type="EMBL" id="MCFC01000061">
    <property type="protein sequence ID" value="ORY25086.1"/>
    <property type="molecule type" value="Genomic_DNA"/>
</dbReference>
<evidence type="ECO:0000313" key="1">
    <source>
        <dbReference type="EMBL" id="ORY25086.1"/>
    </source>
</evidence>
<proteinExistence type="predicted"/>
<reference evidence="1 2" key="1">
    <citation type="submission" date="2016-07" db="EMBL/GenBank/DDBJ databases">
        <title>Pervasive Adenine N6-methylation of Active Genes in Fungi.</title>
        <authorList>
            <consortium name="DOE Joint Genome Institute"/>
            <person name="Mondo S.J."/>
            <person name="Dannebaum R.O."/>
            <person name="Kuo R.C."/>
            <person name="Labutti K."/>
            <person name="Haridas S."/>
            <person name="Kuo A."/>
            <person name="Salamov A."/>
            <person name="Ahrendt S.R."/>
            <person name="Lipzen A."/>
            <person name="Sullivan W."/>
            <person name="Andreopoulos W.B."/>
            <person name="Clum A."/>
            <person name="Lindquist E."/>
            <person name="Daum C."/>
            <person name="Ramamoorthy G.K."/>
            <person name="Gryganskyi A."/>
            <person name="Culley D."/>
            <person name="Magnuson J.K."/>
            <person name="James T.Y."/>
            <person name="O'Malley M.A."/>
            <person name="Stajich J.E."/>
            <person name="Spatafora J.W."/>
            <person name="Visel A."/>
            <person name="Grigoriev I.V."/>
        </authorList>
    </citation>
    <scope>NUCLEOTIDE SEQUENCE [LARGE SCALE GENOMIC DNA]</scope>
    <source>
        <strain evidence="1 2">68-887.2</strain>
    </source>
</reference>
<dbReference type="AlphaFoldDB" id="A0A1Y2ARI3"/>
<sequence length="372" mass="43017">MSYSIATSGRTRHLNMLHIDLDCRSPTYRTAATLPIQPHEYDPRMVAIGTWRLPQSLFGAGEMLWRLWDVAAPDERDEPGFLRDLTKRTEITIQDRVNEAGVIEKFINLGQERKDIMDSETERRLRHETFCSAQTWIYLRGKEIVMRQLHVVYLAEDFLLREPYSGLSSSNRPSTLLWRNKKDAKLDYLNEQVSLAQSTRSQAERYLSEGDYYQAAQKALIGLAILAPWYPLELYMPQWEADLTGLLPVVVDLNCILAQSMSSLKDHLTVISISRTFQHHPFLNAGQRNAFMQMEFRALMTNLRALEMDEDPSRRLENAASIWIKRDRMGRLLRFTNWVAAFIKASALVSEGADFEPEQILDAEKRFRETLG</sequence>
<dbReference type="InParanoid" id="A0A1Y2ARI3"/>